<reference evidence="1" key="1">
    <citation type="submission" date="2013-05" db="EMBL/GenBank/DDBJ databases">
        <authorList>
            <person name="Yim A.K.Y."/>
            <person name="Chan T.F."/>
            <person name="Ji K.M."/>
            <person name="Liu X.Y."/>
            <person name="Zhou J.W."/>
            <person name="Li R.Q."/>
            <person name="Yang K.Y."/>
            <person name="Li J."/>
            <person name="Li M."/>
            <person name="Law P.T.W."/>
            <person name="Wu Y.L."/>
            <person name="Cai Z.L."/>
            <person name="Qin H."/>
            <person name="Bao Y."/>
            <person name="Leung R.K.K."/>
            <person name="Ng P.K.S."/>
            <person name="Zou J."/>
            <person name="Zhong X.J."/>
            <person name="Ran P.X."/>
            <person name="Zhong N.S."/>
            <person name="Liu Z.G."/>
            <person name="Tsui S.K.W."/>
        </authorList>
    </citation>
    <scope>NUCLEOTIDE SEQUENCE</scope>
    <source>
        <strain evidence="1">Derf</strain>
        <tissue evidence="1">Whole organism</tissue>
    </source>
</reference>
<dbReference type="AlphaFoldDB" id="A0A922IEE1"/>
<keyword evidence="2" id="KW-1185">Reference proteome</keyword>
<name>A0A922IEE1_DERFA</name>
<gene>
    <name evidence="1" type="ORF">DERF_002799</name>
</gene>
<reference evidence="1" key="2">
    <citation type="journal article" date="2022" name="Res Sq">
        <title>Comparative Genomics Reveals Insights into the Divergent Evolution of Astigmatic Mites and Household Pest Adaptations.</title>
        <authorList>
            <person name="Xiong Q."/>
            <person name="Wan A.T.-Y."/>
            <person name="Liu X.-Y."/>
            <person name="Fung C.S.-H."/>
            <person name="Xiao X."/>
            <person name="Malainual N."/>
            <person name="Hou J."/>
            <person name="Wang L."/>
            <person name="Wang M."/>
            <person name="Yang K."/>
            <person name="Cui Y."/>
            <person name="Leung E."/>
            <person name="Nong W."/>
            <person name="Shin S.-K."/>
            <person name="Au S."/>
            <person name="Jeong K.Y."/>
            <person name="Chew F.T."/>
            <person name="Hui J."/>
            <person name="Leung T.F."/>
            <person name="Tungtrongchitr A."/>
            <person name="Zhong N."/>
            <person name="Liu Z."/>
            <person name="Tsui S."/>
        </authorList>
    </citation>
    <scope>NUCLEOTIDE SEQUENCE</scope>
    <source>
        <strain evidence="1">Derf</strain>
        <tissue evidence="1">Whole organism</tissue>
    </source>
</reference>
<dbReference type="Proteomes" id="UP000790347">
    <property type="component" value="Unassembled WGS sequence"/>
</dbReference>
<evidence type="ECO:0000313" key="2">
    <source>
        <dbReference type="Proteomes" id="UP000790347"/>
    </source>
</evidence>
<accession>A0A922IEE1</accession>
<dbReference type="EMBL" id="ASGP02000001">
    <property type="protein sequence ID" value="KAH9528891.1"/>
    <property type="molecule type" value="Genomic_DNA"/>
</dbReference>
<comment type="caution">
    <text evidence="1">The sequence shown here is derived from an EMBL/GenBank/DDBJ whole genome shotgun (WGS) entry which is preliminary data.</text>
</comment>
<proteinExistence type="predicted"/>
<evidence type="ECO:0000313" key="1">
    <source>
        <dbReference type="EMBL" id="KAH9528891.1"/>
    </source>
</evidence>
<sequence>MNIFSEYWEFYKYLNNYCFENELKTYWEFNPTLERCTVTENESMNQISLKTFNISLLYNNDIQQKKECVT</sequence>
<protein>
    <submittedName>
        <fullName evidence="1">Uncharacterized protein</fullName>
    </submittedName>
</protein>
<organism evidence="1 2">
    <name type="scientific">Dermatophagoides farinae</name>
    <name type="common">American house dust mite</name>
    <dbReference type="NCBI Taxonomy" id="6954"/>
    <lineage>
        <taxon>Eukaryota</taxon>
        <taxon>Metazoa</taxon>
        <taxon>Ecdysozoa</taxon>
        <taxon>Arthropoda</taxon>
        <taxon>Chelicerata</taxon>
        <taxon>Arachnida</taxon>
        <taxon>Acari</taxon>
        <taxon>Acariformes</taxon>
        <taxon>Sarcoptiformes</taxon>
        <taxon>Astigmata</taxon>
        <taxon>Psoroptidia</taxon>
        <taxon>Analgoidea</taxon>
        <taxon>Pyroglyphidae</taxon>
        <taxon>Dermatophagoidinae</taxon>
        <taxon>Dermatophagoides</taxon>
    </lineage>
</organism>